<dbReference type="PANTHER" id="PTHR43308">
    <property type="entry name" value="OUTER MEMBRANE PROTEIN ALPHA-RELATED"/>
    <property type="match status" value="1"/>
</dbReference>
<dbReference type="EMBL" id="JAUHPV010000003">
    <property type="protein sequence ID" value="MDN4472655.1"/>
    <property type="molecule type" value="Genomic_DNA"/>
</dbReference>
<dbReference type="InterPro" id="IPR001119">
    <property type="entry name" value="SLH_dom"/>
</dbReference>
<accession>A0ABT8G0J4</accession>
<feature type="domain" description="SLH" evidence="1">
    <location>
        <begin position="46"/>
        <end position="110"/>
    </location>
</feature>
<feature type="domain" description="SLH" evidence="1">
    <location>
        <begin position="185"/>
        <end position="249"/>
    </location>
</feature>
<sequence>MLPQALSHQPEGVRTARSVPVWRRSIAALVTALVAAAGVTLAAAPASAAFSDVPSNHPYHTHITWLQQKGIVSGVGDGSRFAPNSTVTRGQMAVMLMGLSQLGSNRLLMPSGPVLDPGVNSSAGPFLDVPWSAFYGSHVAWLSNEGVTSGTKGGRYFSPGESVSRGQMAVFLYKLYGSPSYSPPAKSPFSDVPTSHPYYKHIMWLSQSGITSGVGDGSRFAPTASITRGQMAVFLYKYATELEAWARVQFGEPQDGQCTFALKVYHWNPAWNSFALTTEVRSDAHVFLQDSDGVWSPSTLVVDEWLGYEWEEWDGDHGDLLDASLLIGTVSVKREIEVALGSNRTCSA</sequence>
<comment type="caution">
    <text evidence="2">The sequence shown here is derived from an EMBL/GenBank/DDBJ whole genome shotgun (WGS) entry which is preliminary data.</text>
</comment>
<evidence type="ECO:0000259" key="1">
    <source>
        <dbReference type="PROSITE" id="PS51272"/>
    </source>
</evidence>
<dbReference type="Proteomes" id="UP001172738">
    <property type="component" value="Unassembled WGS sequence"/>
</dbReference>
<dbReference type="PROSITE" id="PS51272">
    <property type="entry name" value="SLH"/>
    <property type="match status" value="3"/>
</dbReference>
<dbReference type="PANTHER" id="PTHR43308:SF5">
    <property type="entry name" value="S-LAYER PROTEIN _ PEPTIDOGLYCAN ENDO-BETA-N-ACETYLGLUCOSAMINIDASE"/>
    <property type="match status" value="1"/>
</dbReference>
<keyword evidence="3" id="KW-1185">Reference proteome</keyword>
<gene>
    <name evidence="2" type="ORF">QQX04_06570</name>
</gene>
<evidence type="ECO:0000313" key="3">
    <source>
        <dbReference type="Proteomes" id="UP001172738"/>
    </source>
</evidence>
<reference evidence="2" key="1">
    <citation type="submission" date="2023-06" db="EMBL/GenBank/DDBJ databases">
        <title>SYSU T00b26.</title>
        <authorList>
            <person name="Gao L."/>
            <person name="Fang B.-Z."/>
            <person name="Li W.-J."/>
        </authorList>
    </citation>
    <scope>NUCLEOTIDE SEQUENCE</scope>
    <source>
        <strain evidence="2">SYSU T00b26</strain>
    </source>
</reference>
<evidence type="ECO:0000313" key="2">
    <source>
        <dbReference type="EMBL" id="MDN4472655.1"/>
    </source>
</evidence>
<dbReference type="Pfam" id="PF00395">
    <property type="entry name" value="SLH"/>
    <property type="match status" value="3"/>
</dbReference>
<name>A0ABT8G0J4_9MICO</name>
<dbReference type="RefSeq" id="WP_301127394.1">
    <property type="nucleotide sequence ID" value="NZ_JAUHPV010000003.1"/>
</dbReference>
<protein>
    <submittedName>
        <fullName evidence="2">S-layer homology domain-containing protein</fullName>
    </submittedName>
</protein>
<feature type="domain" description="SLH" evidence="1">
    <location>
        <begin position="122"/>
        <end position="184"/>
    </location>
</feature>
<organism evidence="2 3">
    <name type="scientific">Demequina zhanjiangensis</name>
    <dbReference type="NCBI Taxonomy" id="3051659"/>
    <lineage>
        <taxon>Bacteria</taxon>
        <taxon>Bacillati</taxon>
        <taxon>Actinomycetota</taxon>
        <taxon>Actinomycetes</taxon>
        <taxon>Micrococcales</taxon>
        <taxon>Demequinaceae</taxon>
        <taxon>Demequina</taxon>
    </lineage>
</organism>
<dbReference type="InterPro" id="IPR051465">
    <property type="entry name" value="Cell_Envelope_Struct_Comp"/>
</dbReference>
<proteinExistence type="predicted"/>